<dbReference type="EMBL" id="AP028978">
    <property type="protein sequence ID" value="BET96470.1"/>
    <property type="molecule type" value="Genomic_DNA"/>
</dbReference>
<sequence length="77" mass="8698">MSTINNVNNISITVNVESAYVSLKKYSEITEIPFSTCRAMVADGRIIIRPKKRGKEMVEVNMIAMLMDAYNNSQKII</sequence>
<dbReference type="RefSeq" id="WP_374053261.1">
    <property type="nucleotide sequence ID" value="NZ_AP028978.1"/>
</dbReference>
<gene>
    <name evidence="1" type="ORF">TCT1_13910</name>
</gene>
<name>A0ABM8JUT4_9GAMM</name>
<keyword evidence="1" id="KW-0238">DNA-binding</keyword>
<accession>A0ABM8JUT4</accession>
<keyword evidence="2" id="KW-1185">Reference proteome</keyword>
<organism evidence="1 2">
    <name type="scientific">Xenorhabdus taiwanensis</name>
    <dbReference type="NCBI Taxonomy" id="3085177"/>
    <lineage>
        <taxon>Bacteria</taxon>
        <taxon>Pseudomonadati</taxon>
        <taxon>Pseudomonadota</taxon>
        <taxon>Gammaproteobacteria</taxon>
        <taxon>Enterobacterales</taxon>
        <taxon>Morganellaceae</taxon>
        <taxon>Xenorhabdus</taxon>
    </lineage>
</organism>
<evidence type="ECO:0000313" key="1">
    <source>
        <dbReference type="EMBL" id="BET96470.1"/>
    </source>
</evidence>
<dbReference type="Proteomes" id="UP001529514">
    <property type="component" value="Chromosome"/>
</dbReference>
<evidence type="ECO:0000313" key="2">
    <source>
        <dbReference type="Proteomes" id="UP001529514"/>
    </source>
</evidence>
<dbReference type="GO" id="GO:0003677">
    <property type="term" value="F:DNA binding"/>
    <property type="evidence" value="ECO:0007669"/>
    <property type="project" value="UniProtKB-KW"/>
</dbReference>
<reference evidence="1 2" key="1">
    <citation type="submission" date="2023-10" db="EMBL/GenBank/DDBJ databases">
        <title>Xenorhabdus taiwanensis sp. nov., a symbiotic bacterium associated with the entomopathogenic nematode Steinernema taiwanensis.</title>
        <authorList>
            <person name="Tseng C.T."/>
            <person name="Shu H.Y."/>
            <person name="Chen M.H."/>
            <person name="Fang Y.J."/>
            <person name="Wu T.L."/>
            <person name="Lin Y.C."/>
            <person name="Huang C.J."/>
        </authorList>
    </citation>
    <scope>NUCLEOTIDE SEQUENCE [LARGE SCALE GENOMIC DNA]</scope>
    <source>
        <strain evidence="1 2">TCT-1</strain>
    </source>
</reference>
<protein>
    <submittedName>
        <fullName evidence="1">DNA-binding protein</fullName>
    </submittedName>
</protein>
<proteinExistence type="predicted"/>